<sequence length="302" mass="35771">MINVADYFSVLEKAPDLFNKVQEKVFLKTEIDIVYSDIKNWERSNLLSEYNEAEKGNWNKISYSEYVWIKIVEQLKDFGCNNEDIIVLKKVLVNKFKVNDYIALFDEIKKIIGNTEFEMYSQLYKELNELDPHKEFNFNLLDIFIVNIIYTGEQLSLFIRKDESQYFLPFSDTMLKEYSNSNVRSLVDDFLNFPFYNIPISNYVSKFLSNRKDIKNNLFTMILTEQESKLLKIIRKNFEKIKQLKVKYKTGNIELIEVTTIKKVALESKIINHIKKADYKKITIDIANGNIVNFEDTEKIKL</sequence>
<evidence type="ECO:0000313" key="2">
    <source>
        <dbReference type="Proteomes" id="UP000315312"/>
    </source>
</evidence>
<organism evidence="1 2">
    <name type="scientific">Flavobacterium cheniae</name>
    <dbReference type="NCBI Taxonomy" id="295428"/>
    <lineage>
        <taxon>Bacteria</taxon>
        <taxon>Pseudomonadati</taxon>
        <taxon>Bacteroidota</taxon>
        <taxon>Flavobacteriia</taxon>
        <taxon>Flavobacteriales</taxon>
        <taxon>Flavobacteriaceae</taxon>
        <taxon>Flavobacterium</taxon>
    </lineage>
</organism>
<gene>
    <name evidence="1" type="ORF">IP97_00130</name>
</gene>
<dbReference type="RefSeq" id="WP_133606833.1">
    <property type="nucleotide sequence ID" value="NZ_SNZC01000001.1"/>
</dbReference>
<dbReference type="OrthoDB" id="1324243at2"/>
<protein>
    <submittedName>
        <fullName evidence="1">Uncharacterized protein</fullName>
    </submittedName>
</protein>
<dbReference type="Proteomes" id="UP000315312">
    <property type="component" value="Unassembled WGS sequence"/>
</dbReference>
<proteinExistence type="predicted"/>
<comment type="caution">
    <text evidence="1">The sequence shown here is derived from an EMBL/GenBank/DDBJ whole genome shotgun (WGS) entry which is preliminary data.</text>
</comment>
<reference evidence="1 2" key="1">
    <citation type="journal article" date="2015" name="Stand. Genomic Sci.">
        <title>Genomic Encyclopedia of Bacterial and Archaeal Type Strains, Phase III: the genomes of soil and plant-associated and newly described type strains.</title>
        <authorList>
            <person name="Whitman W.B."/>
            <person name="Woyke T."/>
            <person name="Klenk H.P."/>
            <person name="Zhou Y."/>
            <person name="Lilburn T.G."/>
            <person name="Beck B.J."/>
            <person name="De Vos P."/>
            <person name="Vandamme P."/>
            <person name="Eisen J.A."/>
            <person name="Garrity G."/>
            <person name="Hugenholtz P."/>
            <person name="Kyrpides N.C."/>
        </authorList>
    </citation>
    <scope>NUCLEOTIDE SEQUENCE [LARGE SCALE GENOMIC DNA]</scope>
    <source>
        <strain evidence="1 2">CGMCC 1.6844</strain>
    </source>
</reference>
<name>A0A562KS43_9FLAO</name>
<evidence type="ECO:0000313" key="1">
    <source>
        <dbReference type="EMBL" id="TWH98184.1"/>
    </source>
</evidence>
<dbReference type="EMBL" id="VLKM01000001">
    <property type="protein sequence ID" value="TWH98184.1"/>
    <property type="molecule type" value="Genomic_DNA"/>
</dbReference>
<accession>A0A562KS43</accession>
<keyword evidence="2" id="KW-1185">Reference proteome</keyword>
<dbReference type="AlphaFoldDB" id="A0A562KS43"/>